<reference evidence="2" key="1">
    <citation type="submission" date="2021-01" db="EMBL/GenBank/DDBJ databases">
        <authorList>
            <consortium name="Genoscope - CEA"/>
            <person name="William W."/>
        </authorList>
    </citation>
    <scope>NUCLEOTIDE SEQUENCE</scope>
</reference>
<protein>
    <submittedName>
        <fullName evidence="2">Uncharacterized protein</fullName>
    </submittedName>
</protein>
<dbReference type="OMA" id="PYVHIPN"/>
<accession>A0A8S1JPM3</accession>
<dbReference type="EMBL" id="CAJJDM010000003">
    <property type="protein sequence ID" value="CAD8044041.1"/>
    <property type="molecule type" value="Genomic_DNA"/>
</dbReference>
<evidence type="ECO:0000256" key="1">
    <source>
        <dbReference type="SAM" id="SignalP"/>
    </source>
</evidence>
<keyword evidence="3" id="KW-1185">Reference proteome</keyword>
<feature type="chain" id="PRO_5035719450" evidence="1">
    <location>
        <begin position="20"/>
        <end position="220"/>
    </location>
</feature>
<evidence type="ECO:0000313" key="2">
    <source>
        <dbReference type="EMBL" id="CAD8044041.1"/>
    </source>
</evidence>
<proteinExistence type="predicted"/>
<gene>
    <name evidence="2" type="ORF">PPRIM_AZ9-3.1.T0060123</name>
</gene>
<dbReference type="AlphaFoldDB" id="A0A8S1JPM3"/>
<evidence type="ECO:0000313" key="3">
    <source>
        <dbReference type="Proteomes" id="UP000688137"/>
    </source>
</evidence>
<sequence length="220" mass="25120">MLYLLLNIAFANILDNVFANFDAPYVHIPNDFHVVLGTQRTSSPNTLSVDYSTKFTSSHIILSVDKIGEVANAYVNLTTNKVYLNYYHSFPPQMKCQIFNGPNISNKLQLQSGNNAFILEPDIVFHLMSLYMGTGDDDLARFEISSLLQGKNKAYALFDKQGNLDSIEIDLESKRQIKFYVIEDLVEKKFSKEDFQVPWECQESDVNLSDIIEKLMLLLK</sequence>
<comment type="caution">
    <text evidence="2">The sequence shown here is derived from an EMBL/GenBank/DDBJ whole genome shotgun (WGS) entry which is preliminary data.</text>
</comment>
<keyword evidence="1" id="KW-0732">Signal</keyword>
<organism evidence="2 3">
    <name type="scientific">Paramecium primaurelia</name>
    <dbReference type="NCBI Taxonomy" id="5886"/>
    <lineage>
        <taxon>Eukaryota</taxon>
        <taxon>Sar</taxon>
        <taxon>Alveolata</taxon>
        <taxon>Ciliophora</taxon>
        <taxon>Intramacronucleata</taxon>
        <taxon>Oligohymenophorea</taxon>
        <taxon>Peniculida</taxon>
        <taxon>Parameciidae</taxon>
        <taxon>Paramecium</taxon>
    </lineage>
</organism>
<feature type="signal peptide" evidence="1">
    <location>
        <begin position="1"/>
        <end position="19"/>
    </location>
</feature>
<dbReference type="Proteomes" id="UP000688137">
    <property type="component" value="Unassembled WGS sequence"/>
</dbReference>
<name>A0A8S1JPM3_PARPR</name>